<name>A0A1F6CK18_HANXR</name>
<reference evidence="1 2" key="1">
    <citation type="journal article" date="2016" name="Nat. Commun.">
        <title>Thousands of microbial genomes shed light on interconnected biogeochemical processes in an aquifer system.</title>
        <authorList>
            <person name="Anantharaman K."/>
            <person name="Brown C.T."/>
            <person name="Hug L.A."/>
            <person name="Sharon I."/>
            <person name="Castelle C.J."/>
            <person name="Probst A.J."/>
            <person name="Thomas B.C."/>
            <person name="Singh A."/>
            <person name="Wilkins M.J."/>
            <person name="Karaoz U."/>
            <person name="Brodie E.L."/>
            <person name="Williams K.H."/>
            <person name="Hubbard S.S."/>
            <person name="Banfield J.F."/>
        </authorList>
    </citation>
    <scope>NUCLEOTIDE SEQUENCE [LARGE SCALE GENOMIC DNA]</scope>
    <source>
        <strain evidence="2">RIFCSPLOWO2_12_FULL_64_10</strain>
    </source>
</reference>
<dbReference type="Gene3D" id="2.40.160.50">
    <property type="entry name" value="membrane protein fhac: a member of the omp85/tpsb transporter family"/>
    <property type="match status" value="1"/>
</dbReference>
<evidence type="ECO:0000313" key="2">
    <source>
        <dbReference type="Proteomes" id="UP000178606"/>
    </source>
</evidence>
<sequence>MKGYTYYSLEGSRAATLNVTYRSPLLTGIARQVGPLYLDKVYGAVYADVGRAWYGDSMDRILKRGVKRDIGAQLRFDAVSFHIFPTRVSLDAAYGLDTVPLQQAGDPEERSGWKVYFTLLFGYL</sequence>
<protein>
    <recommendedName>
        <fullName evidence="3">Bacterial surface antigen (D15) domain-containing protein</fullName>
    </recommendedName>
</protein>
<gene>
    <name evidence="1" type="ORF">A3F84_07265</name>
</gene>
<dbReference type="AlphaFoldDB" id="A0A1F6CK18"/>
<accession>A0A1F6CK18</accession>
<dbReference type="EMBL" id="MFKF01000228">
    <property type="protein sequence ID" value="OGG49593.1"/>
    <property type="molecule type" value="Genomic_DNA"/>
</dbReference>
<evidence type="ECO:0008006" key="3">
    <source>
        <dbReference type="Google" id="ProtNLM"/>
    </source>
</evidence>
<organism evidence="1 2">
    <name type="scientific">Handelsmanbacteria sp. (strain RIFCSPLOWO2_12_FULL_64_10)</name>
    <dbReference type="NCBI Taxonomy" id="1817868"/>
    <lineage>
        <taxon>Bacteria</taxon>
        <taxon>Candidatus Handelsmaniibacteriota</taxon>
    </lineage>
</organism>
<proteinExistence type="predicted"/>
<evidence type="ECO:0000313" key="1">
    <source>
        <dbReference type="EMBL" id="OGG49593.1"/>
    </source>
</evidence>
<dbReference type="Proteomes" id="UP000178606">
    <property type="component" value="Unassembled WGS sequence"/>
</dbReference>
<comment type="caution">
    <text evidence="1">The sequence shown here is derived from an EMBL/GenBank/DDBJ whole genome shotgun (WGS) entry which is preliminary data.</text>
</comment>